<dbReference type="InterPro" id="IPR004740">
    <property type="entry name" value="Nuc_H_symport"/>
</dbReference>
<dbReference type="PANTHER" id="PTHR23522:SF4">
    <property type="entry name" value="NUCLEOSIDE PERMEASE NUPG-RELATED"/>
    <property type="match status" value="1"/>
</dbReference>
<dbReference type="AlphaFoldDB" id="U2MXF4"/>
<feature type="transmembrane region" description="Helical" evidence="7">
    <location>
        <begin position="94"/>
        <end position="114"/>
    </location>
</feature>
<keyword evidence="6 7" id="KW-0472">Membrane</keyword>
<dbReference type="EMBL" id="AWET01000007">
    <property type="protein sequence ID" value="ERK03894.1"/>
    <property type="molecule type" value="Genomic_DNA"/>
</dbReference>
<keyword evidence="5 7" id="KW-1133">Transmembrane helix</keyword>
<feature type="transmembrane region" description="Helical" evidence="7">
    <location>
        <begin position="345"/>
        <end position="364"/>
    </location>
</feature>
<proteinExistence type="predicted"/>
<feature type="transmembrane region" description="Helical" evidence="7">
    <location>
        <begin position="200"/>
        <end position="220"/>
    </location>
</feature>
<evidence type="ECO:0000313" key="9">
    <source>
        <dbReference type="EMBL" id="ERK03894.1"/>
    </source>
</evidence>
<dbReference type="Proteomes" id="UP000016600">
    <property type="component" value="Unassembled WGS sequence"/>
</dbReference>
<feature type="domain" description="Major facilitator superfamily (MFS) profile" evidence="8">
    <location>
        <begin position="247"/>
        <end position="448"/>
    </location>
</feature>
<protein>
    <submittedName>
        <fullName evidence="9">Putative nucleoside permease NupG</fullName>
    </submittedName>
</protein>
<comment type="caution">
    <text evidence="9">The sequence shown here is derived from an EMBL/GenBank/DDBJ whole genome shotgun (WGS) entry which is preliminary data.</text>
</comment>
<name>U2MXF4_9BACT</name>
<feature type="transmembrane region" description="Helical" evidence="7">
    <location>
        <begin position="385"/>
        <end position="406"/>
    </location>
</feature>
<evidence type="ECO:0000256" key="6">
    <source>
        <dbReference type="ARBA" id="ARBA00023136"/>
    </source>
</evidence>
<dbReference type="InterPro" id="IPR036259">
    <property type="entry name" value="MFS_trans_sf"/>
</dbReference>
<comment type="subcellular location">
    <subcellularLocation>
        <location evidence="1">Cell membrane</location>
        <topology evidence="1">Multi-pass membrane protein</topology>
    </subcellularLocation>
</comment>
<evidence type="ECO:0000256" key="2">
    <source>
        <dbReference type="ARBA" id="ARBA00022448"/>
    </source>
</evidence>
<keyword evidence="3" id="KW-1003">Cell membrane</keyword>
<dbReference type="PATRIC" id="fig|1081904.3.peg.336"/>
<evidence type="ECO:0000259" key="8">
    <source>
        <dbReference type="PROSITE" id="PS50850"/>
    </source>
</evidence>
<dbReference type="GO" id="GO:0005886">
    <property type="term" value="C:plasma membrane"/>
    <property type="evidence" value="ECO:0007669"/>
    <property type="project" value="UniProtKB-SubCell"/>
</dbReference>
<organism evidence="9 10">
    <name type="scientific">Hoylesella pleuritidis F0068</name>
    <dbReference type="NCBI Taxonomy" id="1081904"/>
    <lineage>
        <taxon>Bacteria</taxon>
        <taxon>Pseudomonadati</taxon>
        <taxon>Bacteroidota</taxon>
        <taxon>Bacteroidia</taxon>
        <taxon>Bacteroidales</taxon>
        <taxon>Prevotellaceae</taxon>
        <taxon>Hoylesella</taxon>
    </lineage>
</organism>
<keyword evidence="4 7" id="KW-0812">Transmembrane</keyword>
<dbReference type="GO" id="GO:0015213">
    <property type="term" value="F:uridine transmembrane transporter activity"/>
    <property type="evidence" value="ECO:0007669"/>
    <property type="project" value="TreeGrafter"/>
</dbReference>
<dbReference type="PANTHER" id="PTHR23522">
    <property type="entry name" value="BLL5896 PROTEIN"/>
    <property type="match status" value="1"/>
</dbReference>
<dbReference type="SUPFAM" id="SSF103473">
    <property type="entry name" value="MFS general substrate transporter"/>
    <property type="match status" value="2"/>
</dbReference>
<feature type="transmembrane region" description="Helical" evidence="7">
    <location>
        <begin position="65"/>
        <end position="85"/>
    </location>
</feature>
<evidence type="ECO:0000256" key="7">
    <source>
        <dbReference type="SAM" id="Phobius"/>
    </source>
</evidence>
<feature type="transmembrane region" description="Helical" evidence="7">
    <location>
        <begin position="249"/>
        <end position="273"/>
    </location>
</feature>
<evidence type="ECO:0000256" key="1">
    <source>
        <dbReference type="ARBA" id="ARBA00004651"/>
    </source>
</evidence>
<dbReference type="PROSITE" id="PS50850">
    <property type="entry name" value="MFS"/>
    <property type="match status" value="1"/>
</dbReference>
<feature type="transmembrane region" description="Helical" evidence="7">
    <location>
        <begin position="293"/>
        <end position="313"/>
    </location>
</feature>
<feature type="transmembrane region" description="Helical" evidence="7">
    <location>
        <begin position="421"/>
        <end position="439"/>
    </location>
</feature>
<evidence type="ECO:0000256" key="5">
    <source>
        <dbReference type="ARBA" id="ARBA00022989"/>
    </source>
</evidence>
<sequence>MSLFCIALDLHYLCNKLFDEDNNKQMNLKIRLALMNFLEFAVWGAYLTSMGTYLVQIGMVSEIGLFYAVQGVVSIFMPALMGIIADRWIPAQRLLGLCHFVAGLFMFATAYYGIQATSYDGIPIGETFEGSMIFPMYCLSVAFYMPTLALTNSVAYTALTEAGMDTVKDFPPIRVFGTIGFICTMWLVDLMGFQSNQNQFVTSGVMSIILFLYTFTLPTCPVNRGDRKKSLVDAFGLQAFTLFKQKKMAIFFVFSMLLGVSLQITNGFANPFITSFKDIPEYAGTFGVNHANILISLSQISETCCILLIPFFMKRYGIKNVMLIAMFAWVLRFGLFGTGNPGSGVWMFVLSMLVYGVAFDFFNISGSLFVDNATDERLRSSAQGLFMLMTNGIGATVGTLGAQVVVNTHTLNGRTDWQSCWFIFAGYALAVGVSFALIFRPRREKMVA</sequence>
<keyword evidence="10" id="KW-1185">Reference proteome</keyword>
<dbReference type="Gene3D" id="1.20.1250.20">
    <property type="entry name" value="MFS general substrate transporter like domains"/>
    <property type="match status" value="2"/>
</dbReference>
<feature type="transmembrane region" description="Helical" evidence="7">
    <location>
        <begin position="320"/>
        <end position="339"/>
    </location>
</feature>
<keyword evidence="2" id="KW-0813">Transport</keyword>
<dbReference type="InterPro" id="IPR020846">
    <property type="entry name" value="MFS_dom"/>
</dbReference>
<feature type="transmembrane region" description="Helical" evidence="7">
    <location>
        <begin position="32"/>
        <end position="53"/>
    </location>
</feature>
<dbReference type="Pfam" id="PF03825">
    <property type="entry name" value="Nuc_H_symport"/>
    <property type="match status" value="1"/>
</dbReference>
<evidence type="ECO:0000256" key="3">
    <source>
        <dbReference type="ARBA" id="ARBA00022475"/>
    </source>
</evidence>
<reference evidence="9 10" key="1">
    <citation type="submission" date="2013-08" db="EMBL/GenBank/DDBJ databases">
        <authorList>
            <person name="Durkin A.S."/>
            <person name="Haft D.R."/>
            <person name="McCorrison J."/>
            <person name="Torralba M."/>
            <person name="Gillis M."/>
            <person name="Haft D.H."/>
            <person name="Methe B."/>
            <person name="Sutton G."/>
            <person name="Nelson K.E."/>
        </authorList>
    </citation>
    <scope>NUCLEOTIDE SEQUENCE [LARGE SCALE GENOMIC DNA]</scope>
    <source>
        <strain evidence="9 10">F0068</strain>
    </source>
</reference>
<dbReference type="GO" id="GO:0015212">
    <property type="term" value="F:cytidine transmembrane transporter activity"/>
    <property type="evidence" value="ECO:0007669"/>
    <property type="project" value="TreeGrafter"/>
</dbReference>
<evidence type="ECO:0000256" key="4">
    <source>
        <dbReference type="ARBA" id="ARBA00022692"/>
    </source>
</evidence>
<feature type="transmembrane region" description="Helical" evidence="7">
    <location>
        <begin position="134"/>
        <end position="159"/>
    </location>
</feature>
<accession>U2MXF4</accession>
<feature type="transmembrane region" description="Helical" evidence="7">
    <location>
        <begin position="171"/>
        <end position="188"/>
    </location>
</feature>
<gene>
    <name evidence="9" type="ORF">HMPREF1218_0362</name>
</gene>
<evidence type="ECO:0000313" key="10">
    <source>
        <dbReference type="Proteomes" id="UP000016600"/>
    </source>
</evidence>